<dbReference type="InterPro" id="IPR011333">
    <property type="entry name" value="SKP1/BTB/POZ_sf"/>
</dbReference>
<dbReference type="SUPFAM" id="SSF54695">
    <property type="entry name" value="POZ domain"/>
    <property type="match status" value="1"/>
</dbReference>
<reference evidence="2 3" key="1">
    <citation type="journal article" date="2021" name="Sci. Rep.">
        <title>The genome of the diatom Chaetoceros tenuissimus carries an ancient integrated fragment of an extant virus.</title>
        <authorList>
            <person name="Hongo Y."/>
            <person name="Kimura K."/>
            <person name="Takaki Y."/>
            <person name="Yoshida Y."/>
            <person name="Baba S."/>
            <person name="Kobayashi G."/>
            <person name="Nagasaki K."/>
            <person name="Hano T."/>
            <person name="Tomaru Y."/>
        </authorList>
    </citation>
    <scope>NUCLEOTIDE SEQUENCE [LARGE SCALE GENOMIC DNA]</scope>
    <source>
        <strain evidence="2 3">NIES-3715</strain>
    </source>
</reference>
<evidence type="ECO:0000259" key="1">
    <source>
        <dbReference type="PROSITE" id="PS50097"/>
    </source>
</evidence>
<dbReference type="PANTHER" id="PTHR14499">
    <property type="entry name" value="POTASSIUM CHANNEL TETRAMERIZATION DOMAIN-CONTAINING"/>
    <property type="match status" value="1"/>
</dbReference>
<feature type="domain" description="BTB" evidence="1">
    <location>
        <begin position="5"/>
        <end position="83"/>
    </location>
</feature>
<gene>
    <name evidence="2" type="ORF">CTEN210_02924</name>
</gene>
<dbReference type="EMBL" id="BLLK01000022">
    <property type="protein sequence ID" value="GFH46449.1"/>
    <property type="molecule type" value="Genomic_DNA"/>
</dbReference>
<dbReference type="Proteomes" id="UP001054902">
    <property type="component" value="Unassembled WGS sequence"/>
</dbReference>
<evidence type="ECO:0000313" key="2">
    <source>
        <dbReference type="EMBL" id="GFH46449.1"/>
    </source>
</evidence>
<keyword evidence="3" id="KW-1185">Reference proteome</keyword>
<dbReference type="InterPro" id="IPR003131">
    <property type="entry name" value="T1-type_BTB"/>
</dbReference>
<comment type="caution">
    <text evidence="2">The sequence shown here is derived from an EMBL/GenBank/DDBJ whole genome shotgun (WGS) entry which is preliminary data.</text>
</comment>
<dbReference type="Gene3D" id="3.30.710.10">
    <property type="entry name" value="Potassium Channel Kv1.1, Chain A"/>
    <property type="match status" value="1"/>
</dbReference>
<evidence type="ECO:0000313" key="3">
    <source>
        <dbReference type="Proteomes" id="UP001054902"/>
    </source>
</evidence>
<dbReference type="AlphaFoldDB" id="A0AAD3CIU6"/>
<dbReference type="PANTHER" id="PTHR14499:SF136">
    <property type="entry name" value="GH08630P"/>
    <property type="match status" value="1"/>
</dbReference>
<name>A0AAD3CIU6_9STRA</name>
<proteinExistence type="predicted"/>
<dbReference type="CDD" id="cd18316">
    <property type="entry name" value="BTB_POZ_KCTD-like"/>
    <property type="match status" value="1"/>
</dbReference>
<dbReference type="InterPro" id="IPR000210">
    <property type="entry name" value="BTB/POZ_dom"/>
</dbReference>
<dbReference type="Pfam" id="PF02214">
    <property type="entry name" value="BTB_2"/>
    <property type="match status" value="1"/>
</dbReference>
<accession>A0AAD3CIU6</accession>
<sequence>MQNTTDPIIGIDARGKVFYTHLSTLVNSSSEGSYFDRRFNSDLPPGACRKDDIGRDVYFVDRSAELFEHILNYLTEGRRSWPTYQADSVLWERLYREAQFYGLDDLCSMLQTTHDCPYNPHLSTRAKCKGILYWLGTKMTGSYQNPADTGLVEAEVNCSGYEPDISQNKSEAIANFFQYRPLVNEKDGETNCVSTGFDILFLQAGEEESQDVKIKFPSISIKPTHISLRCNSYINLTYFKFEASKDGLTWIPLLKVKPDVKEEVTCALATSEEDCERYEQQYRERNECLEYKIDRREFMTDIAEENHRAFWKLDQSPSSEHFYSYFRIVAPNFVEFIKDDDDLNQQAREEAERLHQGQSEEAIQCATFLILVRNDILCEVISGVGFEIYGEVCEMEL</sequence>
<organism evidence="2 3">
    <name type="scientific">Chaetoceros tenuissimus</name>
    <dbReference type="NCBI Taxonomy" id="426638"/>
    <lineage>
        <taxon>Eukaryota</taxon>
        <taxon>Sar</taxon>
        <taxon>Stramenopiles</taxon>
        <taxon>Ochrophyta</taxon>
        <taxon>Bacillariophyta</taxon>
        <taxon>Coscinodiscophyceae</taxon>
        <taxon>Chaetocerotophycidae</taxon>
        <taxon>Chaetocerotales</taxon>
        <taxon>Chaetocerotaceae</taxon>
        <taxon>Chaetoceros</taxon>
    </lineage>
</organism>
<protein>
    <recommendedName>
        <fullName evidence="1">BTB domain-containing protein</fullName>
    </recommendedName>
</protein>
<dbReference type="GO" id="GO:0051260">
    <property type="term" value="P:protein homooligomerization"/>
    <property type="evidence" value="ECO:0007669"/>
    <property type="project" value="InterPro"/>
</dbReference>
<dbReference type="PROSITE" id="PS50097">
    <property type="entry name" value="BTB"/>
    <property type="match status" value="1"/>
</dbReference>